<dbReference type="Proteomes" id="UP000290560">
    <property type="component" value="Unassembled WGS sequence"/>
</dbReference>
<evidence type="ECO:0000313" key="2">
    <source>
        <dbReference type="EMBL" id="RZR74500.1"/>
    </source>
</evidence>
<reference evidence="2" key="1">
    <citation type="journal article" date="2018" name="Data Brief">
        <title>Genome sequence data from 17 accessions of Ensete ventricosum, a staple food crop for millions in Ethiopia.</title>
        <authorList>
            <person name="Yemataw Z."/>
            <person name="Muzemil S."/>
            <person name="Ambachew D."/>
            <person name="Tripathi L."/>
            <person name="Tesfaye K."/>
            <person name="Chala A."/>
            <person name="Farbos A."/>
            <person name="O'Neill P."/>
            <person name="Moore K."/>
            <person name="Grant M."/>
            <person name="Studholme D.J."/>
        </authorList>
    </citation>
    <scope>NUCLEOTIDE SEQUENCE [LARGE SCALE GENOMIC DNA]</scope>
    <source>
        <tissue evidence="2">Leaf</tissue>
    </source>
</reference>
<accession>A0A445MJQ9</accession>
<protein>
    <submittedName>
        <fullName evidence="2">Uncharacterized protein</fullName>
    </submittedName>
</protein>
<name>A0A445MJQ9_ENSVE</name>
<dbReference type="AlphaFoldDB" id="A0A445MJQ9"/>
<dbReference type="EMBL" id="KV876268">
    <property type="protein sequence ID" value="RZR74500.1"/>
    <property type="molecule type" value="Genomic_DNA"/>
</dbReference>
<proteinExistence type="predicted"/>
<evidence type="ECO:0000256" key="1">
    <source>
        <dbReference type="SAM" id="MobiDB-lite"/>
    </source>
</evidence>
<gene>
    <name evidence="2" type="ORF">BHM03_00037660</name>
</gene>
<sequence>MSRQGYSCRIIKREEQLRRVTYRLPWSPVLPKPEAENIAPPCVNVVSLILIEYSSMKSSVERSWLLLPGDLRAPLGLFGDLGQLPVALFVEEAGGLWGLQTMQGALGQRPLCFPLALPVILLREREDIVYLVLEKVVPGPAAQTIANDELENVEREVGDEAVEPNDPSPPPSDALHPRKAP</sequence>
<feature type="region of interest" description="Disordered" evidence="1">
    <location>
        <begin position="155"/>
        <end position="181"/>
    </location>
</feature>
<organism evidence="2">
    <name type="scientific">Ensete ventricosum</name>
    <name type="common">Abyssinian banana</name>
    <name type="synonym">Musa ensete</name>
    <dbReference type="NCBI Taxonomy" id="4639"/>
    <lineage>
        <taxon>Eukaryota</taxon>
        <taxon>Viridiplantae</taxon>
        <taxon>Streptophyta</taxon>
        <taxon>Embryophyta</taxon>
        <taxon>Tracheophyta</taxon>
        <taxon>Spermatophyta</taxon>
        <taxon>Magnoliopsida</taxon>
        <taxon>Liliopsida</taxon>
        <taxon>Zingiberales</taxon>
        <taxon>Musaceae</taxon>
        <taxon>Ensete</taxon>
    </lineage>
</organism>